<dbReference type="RefSeq" id="WP_158978579.1">
    <property type="nucleotide sequence ID" value="NZ_WSFO01000004.1"/>
</dbReference>
<dbReference type="GO" id="GO:0046872">
    <property type="term" value="F:metal ion binding"/>
    <property type="evidence" value="ECO:0007669"/>
    <property type="project" value="UniProtKB-KW"/>
</dbReference>
<dbReference type="GO" id="GO:0019825">
    <property type="term" value="F:oxygen binding"/>
    <property type="evidence" value="ECO:0007669"/>
    <property type="project" value="InterPro"/>
</dbReference>
<name>A0A6A4RKM5_9RHOB</name>
<keyword evidence="4 5" id="KW-0408">Iron</keyword>
<evidence type="ECO:0000256" key="3">
    <source>
        <dbReference type="ARBA" id="ARBA00022723"/>
    </source>
</evidence>
<comment type="caution">
    <text evidence="6">The sequence shown here is derived from an EMBL/GenBank/DDBJ whole genome shotgun (WGS) entry which is preliminary data.</text>
</comment>
<proteinExistence type="predicted"/>
<gene>
    <name evidence="6" type="ORF">GP644_08090</name>
</gene>
<evidence type="ECO:0000313" key="7">
    <source>
        <dbReference type="Proteomes" id="UP000441586"/>
    </source>
</evidence>
<organism evidence="6 7">
    <name type="scientific">Parasedimentitalea maritima</name>
    <dbReference type="NCBI Taxonomy" id="2578117"/>
    <lineage>
        <taxon>Bacteria</taxon>
        <taxon>Pseudomonadati</taxon>
        <taxon>Pseudomonadota</taxon>
        <taxon>Alphaproteobacteria</taxon>
        <taxon>Rhodobacterales</taxon>
        <taxon>Paracoccaceae</taxon>
        <taxon>Parasedimentitalea</taxon>
    </lineage>
</organism>
<dbReference type="Gene3D" id="1.10.490.10">
    <property type="entry name" value="Globins"/>
    <property type="match status" value="1"/>
</dbReference>
<evidence type="ECO:0000256" key="5">
    <source>
        <dbReference type="PIRSR" id="PIRSR601486-1"/>
    </source>
</evidence>
<keyword evidence="3 5" id="KW-0479">Metal-binding</keyword>
<evidence type="ECO:0000256" key="2">
    <source>
        <dbReference type="ARBA" id="ARBA00022617"/>
    </source>
</evidence>
<dbReference type="Pfam" id="PF01152">
    <property type="entry name" value="Bac_globin"/>
    <property type="match status" value="1"/>
</dbReference>
<dbReference type="EMBL" id="WSFO01000004">
    <property type="protein sequence ID" value="KAE9630354.1"/>
    <property type="molecule type" value="Genomic_DNA"/>
</dbReference>
<dbReference type="AlphaFoldDB" id="A0A6A4RKM5"/>
<dbReference type="Proteomes" id="UP000441586">
    <property type="component" value="Unassembled WGS sequence"/>
</dbReference>
<keyword evidence="1" id="KW-0813">Transport</keyword>
<feature type="binding site" description="distal binding residue" evidence="5">
    <location>
        <position position="45"/>
    </location>
    <ligand>
        <name>heme</name>
        <dbReference type="ChEBI" id="CHEBI:30413"/>
    </ligand>
    <ligandPart>
        <name>Fe</name>
        <dbReference type="ChEBI" id="CHEBI:18248"/>
    </ligandPart>
</feature>
<dbReference type="SUPFAM" id="SSF46458">
    <property type="entry name" value="Globin-like"/>
    <property type="match status" value="1"/>
</dbReference>
<dbReference type="InterPro" id="IPR012292">
    <property type="entry name" value="Globin/Proto"/>
</dbReference>
<dbReference type="InterPro" id="IPR009050">
    <property type="entry name" value="Globin-like_sf"/>
</dbReference>
<protein>
    <submittedName>
        <fullName evidence="6">Globin family protein</fullName>
    </submittedName>
</protein>
<evidence type="ECO:0000256" key="4">
    <source>
        <dbReference type="ARBA" id="ARBA00023004"/>
    </source>
</evidence>
<keyword evidence="2 5" id="KW-0349">Heme</keyword>
<evidence type="ECO:0000256" key="1">
    <source>
        <dbReference type="ARBA" id="ARBA00022448"/>
    </source>
</evidence>
<sequence length="134" mass="15191">MKKFDISGDQIDLVVTAFYARVRKDPQLGPVFAAAVGTSREHWRHHETKIASFWRNAVGLDRSYTGSPMMVHVENMDIEPRHFAHWLTLFRQTAIEVLPPATADGLANLADKIGRSLSFGIQQYRQRADSPPLF</sequence>
<dbReference type="InterPro" id="IPR001486">
    <property type="entry name" value="Hemoglobin_trunc"/>
</dbReference>
<dbReference type="GO" id="GO:0020037">
    <property type="term" value="F:heme binding"/>
    <property type="evidence" value="ECO:0007669"/>
    <property type="project" value="InterPro"/>
</dbReference>
<accession>A0A6A4RKM5</accession>
<dbReference type="CDD" id="cd08916">
    <property type="entry name" value="TrHb3_P"/>
    <property type="match status" value="1"/>
</dbReference>
<reference evidence="6 7" key="1">
    <citation type="submission" date="2019-12" db="EMBL/GenBank/DDBJ databases">
        <authorList>
            <person name="Zhang Y.-J."/>
        </authorList>
    </citation>
    <scope>NUCLEOTIDE SEQUENCE [LARGE SCALE GENOMIC DNA]</scope>
    <source>
        <strain evidence="6 7">H18S-6</strain>
    </source>
</reference>
<evidence type="ECO:0000313" key="6">
    <source>
        <dbReference type="EMBL" id="KAE9630354.1"/>
    </source>
</evidence>